<comment type="similarity">
    <text evidence="2">Belongs to the attacin/sarcotoxin-2 family.</text>
</comment>
<evidence type="ECO:0000256" key="5">
    <source>
        <dbReference type="ARBA" id="ARBA00022588"/>
    </source>
</evidence>
<evidence type="ECO:0000259" key="8">
    <source>
        <dbReference type="Pfam" id="PF03769"/>
    </source>
</evidence>
<keyword evidence="7" id="KW-0044">Antibiotic</keyword>
<evidence type="ECO:0000313" key="9">
    <source>
        <dbReference type="EMBL" id="SSX35235.1"/>
    </source>
</evidence>
<evidence type="ECO:0000256" key="1">
    <source>
        <dbReference type="ARBA" id="ARBA00004613"/>
    </source>
</evidence>
<organism evidence="9">
    <name type="scientific">Culicoides sonorensis</name>
    <name type="common">Biting midge</name>
    <dbReference type="NCBI Taxonomy" id="179676"/>
    <lineage>
        <taxon>Eukaryota</taxon>
        <taxon>Metazoa</taxon>
        <taxon>Ecdysozoa</taxon>
        <taxon>Arthropoda</taxon>
        <taxon>Hexapoda</taxon>
        <taxon>Insecta</taxon>
        <taxon>Pterygota</taxon>
        <taxon>Neoptera</taxon>
        <taxon>Endopterygota</taxon>
        <taxon>Diptera</taxon>
        <taxon>Nematocera</taxon>
        <taxon>Chironomoidea</taxon>
        <taxon>Ceratopogonidae</taxon>
        <taxon>Ceratopogoninae</taxon>
        <taxon>Culicoides</taxon>
        <taxon>Monoculicoides</taxon>
    </lineage>
</organism>
<keyword evidence="6" id="KW-0391">Immunity</keyword>
<dbReference type="GO" id="GO:0005576">
    <property type="term" value="C:extracellular region"/>
    <property type="evidence" value="ECO:0007669"/>
    <property type="project" value="UniProtKB-SubCell"/>
</dbReference>
<dbReference type="OMA" id="GYTHAHG"/>
<feature type="domain" description="Attacin C-terminal" evidence="8">
    <location>
        <begin position="167"/>
        <end position="238"/>
    </location>
</feature>
<accession>A0A336MZX7</accession>
<sequence>METRNGSVSKTFLIPQGNLTFGGSASVPVFGPPTLGAGVTFDANKFGASLNTSHTIGVGTTTTAAGRVNVFDSRPHRIDASAFHTLNTPNHGPMSHTTGVGLGYTHVHGHGVSASVQHTSSLKQTDLGVKGNVNIYRDEKNSLDANAAINTSFGPSGPSKPSGSVVGLGYTHAHGHGVSASVKHTPSLNQTDLGVEGKVNIYRDEKNSLDAQAAINKSFGPSAPDKPTVSGGLVFTKKLD</sequence>
<comment type="subcellular location">
    <subcellularLocation>
        <location evidence="1">Secreted</location>
    </subcellularLocation>
</comment>
<evidence type="ECO:0000256" key="4">
    <source>
        <dbReference type="ARBA" id="ARBA00022529"/>
    </source>
</evidence>
<dbReference type="VEuPathDB" id="VectorBase:CSON009409"/>
<dbReference type="InterPro" id="IPR005521">
    <property type="entry name" value="Attacin_C"/>
</dbReference>
<dbReference type="Pfam" id="PF03769">
    <property type="entry name" value="Attacin_C"/>
    <property type="match status" value="2"/>
</dbReference>
<dbReference type="GO" id="GO:0042742">
    <property type="term" value="P:defense response to bacterium"/>
    <property type="evidence" value="ECO:0007669"/>
    <property type="project" value="UniProtKB-KW"/>
</dbReference>
<dbReference type="EMBL" id="UFQT01003732">
    <property type="protein sequence ID" value="SSX35235.1"/>
    <property type="molecule type" value="Genomic_DNA"/>
</dbReference>
<dbReference type="GO" id="GO:0045087">
    <property type="term" value="P:innate immune response"/>
    <property type="evidence" value="ECO:0007669"/>
    <property type="project" value="UniProtKB-KW"/>
</dbReference>
<evidence type="ECO:0000256" key="6">
    <source>
        <dbReference type="ARBA" id="ARBA00022859"/>
    </source>
</evidence>
<evidence type="ECO:0000256" key="3">
    <source>
        <dbReference type="ARBA" id="ARBA00022525"/>
    </source>
</evidence>
<keyword evidence="5" id="KW-0399">Innate immunity</keyword>
<keyword evidence="3" id="KW-0964">Secreted</keyword>
<name>A0A336MZX7_CULSO</name>
<proteinExistence type="inferred from homology"/>
<dbReference type="AlphaFoldDB" id="A0A336MZX7"/>
<protein>
    <submittedName>
        <fullName evidence="9">CSON009409 protein</fullName>
    </submittedName>
</protein>
<gene>
    <name evidence="9" type="primary">CSON009409</name>
</gene>
<evidence type="ECO:0000256" key="7">
    <source>
        <dbReference type="ARBA" id="ARBA00023022"/>
    </source>
</evidence>
<feature type="domain" description="Attacin C-terminal" evidence="8">
    <location>
        <begin position="57"/>
        <end position="157"/>
    </location>
</feature>
<reference evidence="9" key="1">
    <citation type="submission" date="2018-07" db="EMBL/GenBank/DDBJ databases">
        <authorList>
            <person name="Quirk P.G."/>
            <person name="Krulwich T.A."/>
        </authorList>
    </citation>
    <scope>NUCLEOTIDE SEQUENCE</scope>
</reference>
<evidence type="ECO:0000256" key="2">
    <source>
        <dbReference type="ARBA" id="ARBA00007550"/>
    </source>
</evidence>
<keyword evidence="4" id="KW-0929">Antimicrobial</keyword>